<dbReference type="PANTHER" id="PTHR22946">
    <property type="entry name" value="DIENELACTONE HYDROLASE DOMAIN-CONTAINING PROTEIN-RELATED"/>
    <property type="match status" value="1"/>
</dbReference>
<name>A0A381TC98_9ZZZZ</name>
<dbReference type="EMBL" id="UINC01004364">
    <property type="protein sequence ID" value="SVA13785.1"/>
    <property type="molecule type" value="Genomic_DNA"/>
</dbReference>
<evidence type="ECO:0000313" key="3">
    <source>
        <dbReference type="EMBL" id="SVA13785.1"/>
    </source>
</evidence>
<dbReference type="PANTHER" id="PTHR22946:SF9">
    <property type="entry name" value="POLYKETIDE TRANSFERASE AF380"/>
    <property type="match status" value="1"/>
</dbReference>
<dbReference type="SUPFAM" id="SSF53474">
    <property type="entry name" value="alpha/beta-Hydrolases"/>
    <property type="match status" value="1"/>
</dbReference>
<evidence type="ECO:0000259" key="2">
    <source>
        <dbReference type="Pfam" id="PF01738"/>
    </source>
</evidence>
<dbReference type="InterPro" id="IPR029058">
    <property type="entry name" value="AB_hydrolase_fold"/>
</dbReference>
<feature type="domain" description="Dienelactone hydrolase" evidence="2">
    <location>
        <begin position="108"/>
        <end position="245"/>
    </location>
</feature>
<dbReference type="InterPro" id="IPR002925">
    <property type="entry name" value="Dienelactn_hydro"/>
</dbReference>
<dbReference type="Pfam" id="PF01738">
    <property type="entry name" value="DLH"/>
    <property type="match status" value="1"/>
</dbReference>
<sequence length="326" mass="36349">MKIKLITIFFLTAGINAQNIHQDKIIFTSANPFSFKDIITDLDNQESQEIFGNLTFPEYASEEDSTKYPLIMGVAGSLGWAEHHLEYLKMYREMGIATFEVNSFKSRQVESTVGTQVEVTTATMVLDCYKAFEKLSVHPRINKEKVAITGWSLGGGVALLSGWLPAKQAIDIDLTFAAHLSIYPPCIVEPEILDFTDSPIHILIGELDNWVPADACVDLVSKIRAHGSENIAVTVYENAHHSFDRYGPVIVDKKGYILTDCRLKMRADGAVLMNFLDIPMTTPLLQKIGLAFCAERGPSYGGNPEAREKAFQFAREFMGQYLLPDN</sequence>
<accession>A0A381TC98</accession>
<dbReference type="AlphaFoldDB" id="A0A381TC98"/>
<dbReference type="Gene3D" id="3.40.50.1820">
    <property type="entry name" value="alpha/beta hydrolase"/>
    <property type="match status" value="1"/>
</dbReference>
<gene>
    <name evidence="3" type="ORF">METZ01_LOCUS66639</name>
</gene>
<keyword evidence="1" id="KW-0378">Hydrolase</keyword>
<organism evidence="3">
    <name type="scientific">marine metagenome</name>
    <dbReference type="NCBI Taxonomy" id="408172"/>
    <lineage>
        <taxon>unclassified sequences</taxon>
        <taxon>metagenomes</taxon>
        <taxon>ecological metagenomes</taxon>
    </lineage>
</organism>
<reference evidence="3" key="1">
    <citation type="submission" date="2018-05" db="EMBL/GenBank/DDBJ databases">
        <authorList>
            <person name="Lanie J.A."/>
            <person name="Ng W.-L."/>
            <person name="Kazmierczak K.M."/>
            <person name="Andrzejewski T.M."/>
            <person name="Davidsen T.M."/>
            <person name="Wayne K.J."/>
            <person name="Tettelin H."/>
            <person name="Glass J.I."/>
            <person name="Rusch D."/>
            <person name="Podicherti R."/>
            <person name="Tsui H.-C.T."/>
            <person name="Winkler M.E."/>
        </authorList>
    </citation>
    <scope>NUCLEOTIDE SEQUENCE</scope>
</reference>
<protein>
    <recommendedName>
        <fullName evidence="2">Dienelactone hydrolase domain-containing protein</fullName>
    </recommendedName>
</protein>
<dbReference type="InterPro" id="IPR050261">
    <property type="entry name" value="FrsA_esterase"/>
</dbReference>
<evidence type="ECO:0000256" key="1">
    <source>
        <dbReference type="ARBA" id="ARBA00022801"/>
    </source>
</evidence>
<dbReference type="GO" id="GO:0016788">
    <property type="term" value="F:hydrolase activity, acting on ester bonds"/>
    <property type="evidence" value="ECO:0007669"/>
    <property type="project" value="UniProtKB-ARBA"/>
</dbReference>
<proteinExistence type="predicted"/>